<evidence type="ECO:0000313" key="2">
    <source>
        <dbReference type="Proteomes" id="UP000789920"/>
    </source>
</evidence>
<reference evidence="1" key="1">
    <citation type="submission" date="2021-06" db="EMBL/GenBank/DDBJ databases">
        <authorList>
            <person name="Kallberg Y."/>
            <person name="Tangrot J."/>
            <person name="Rosling A."/>
        </authorList>
    </citation>
    <scope>NUCLEOTIDE SEQUENCE</scope>
    <source>
        <strain evidence="1">MA461A</strain>
    </source>
</reference>
<dbReference type="EMBL" id="CAJVQC010044290">
    <property type="protein sequence ID" value="CAG8779250.1"/>
    <property type="molecule type" value="Genomic_DNA"/>
</dbReference>
<proteinExistence type="predicted"/>
<name>A0ACA9R7H0_9GLOM</name>
<feature type="non-terminal residue" evidence="1">
    <location>
        <position position="1"/>
    </location>
</feature>
<keyword evidence="2" id="KW-1185">Reference proteome</keyword>
<dbReference type="Proteomes" id="UP000789920">
    <property type="component" value="Unassembled WGS sequence"/>
</dbReference>
<organism evidence="1 2">
    <name type="scientific">Racocetra persica</name>
    <dbReference type="NCBI Taxonomy" id="160502"/>
    <lineage>
        <taxon>Eukaryota</taxon>
        <taxon>Fungi</taxon>
        <taxon>Fungi incertae sedis</taxon>
        <taxon>Mucoromycota</taxon>
        <taxon>Glomeromycotina</taxon>
        <taxon>Glomeromycetes</taxon>
        <taxon>Diversisporales</taxon>
        <taxon>Gigasporaceae</taxon>
        <taxon>Racocetra</taxon>
    </lineage>
</organism>
<comment type="caution">
    <text evidence="1">The sequence shown here is derived from an EMBL/GenBank/DDBJ whole genome shotgun (WGS) entry which is preliminary data.</text>
</comment>
<protein>
    <submittedName>
        <fullName evidence="1">17667_t:CDS:1</fullName>
    </submittedName>
</protein>
<sequence>LPRNNSRDIYGITPEQKPFHQSEYFNCENHREHSRTRPRTIYIEVTLKFWLK</sequence>
<evidence type="ECO:0000313" key="1">
    <source>
        <dbReference type="EMBL" id="CAG8779250.1"/>
    </source>
</evidence>
<accession>A0ACA9R7H0</accession>
<feature type="non-terminal residue" evidence="1">
    <location>
        <position position="52"/>
    </location>
</feature>
<gene>
    <name evidence="1" type="ORF">RPERSI_LOCUS17336</name>
</gene>